<evidence type="ECO:0000313" key="1">
    <source>
        <dbReference type="EMBL" id="PTX14721.1"/>
    </source>
</evidence>
<organism evidence="1 2">
    <name type="scientific">Pontibacter mucosus</name>
    <dbReference type="NCBI Taxonomy" id="1649266"/>
    <lineage>
        <taxon>Bacteria</taxon>
        <taxon>Pseudomonadati</taxon>
        <taxon>Bacteroidota</taxon>
        <taxon>Cytophagia</taxon>
        <taxon>Cytophagales</taxon>
        <taxon>Hymenobacteraceae</taxon>
        <taxon>Pontibacter</taxon>
    </lineage>
</organism>
<dbReference type="AlphaFoldDB" id="A0A2T5YDV0"/>
<dbReference type="Proteomes" id="UP000244225">
    <property type="component" value="Unassembled WGS sequence"/>
</dbReference>
<keyword evidence="2" id="KW-1185">Reference proteome</keyword>
<gene>
    <name evidence="1" type="ORF">C8N40_110150</name>
</gene>
<dbReference type="RefSeq" id="WP_108213238.1">
    <property type="nucleotide sequence ID" value="NZ_QBKI01000010.1"/>
</dbReference>
<accession>A0A2T5YDV0</accession>
<comment type="caution">
    <text evidence="1">The sequence shown here is derived from an EMBL/GenBank/DDBJ whole genome shotgun (WGS) entry which is preliminary data.</text>
</comment>
<dbReference type="OrthoDB" id="9816482at2"/>
<keyword evidence="1" id="KW-0808">Transferase</keyword>
<proteinExistence type="predicted"/>
<name>A0A2T5YDV0_9BACT</name>
<dbReference type="EMBL" id="QBKI01000010">
    <property type="protein sequence ID" value="PTX14721.1"/>
    <property type="molecule type" value="Genomic_DNA"/>
</dbReference>
<dbReference type="GO" id="GO:0016301">
    <property type="term" value="F:kinase activity"/>
    <property type="evidence" value="ECO:0007669"/>
    <property type="project" value="UniProtKB-KW"/>
</dbReference>
<dbReference type="InterPro" id="IPR036890">
    <property type="entry name" value="HATPase_C_sf"/>
</dbReference>
<reference evidence="1 2" key="1">
    <citation type="submission" date="2018-04" db="EMBL/GenBank/DDBJ databases">
        <title>Genomic Encyclopedia of Archaeal and Bacterial Type Strains, Phase II (KMG-II): from individual species to whole genera.</title>
        <authorList>
            <person name="Goeker M."/>
        </authorList>
    </citation>
    <scope>NUCLEOTIDE SEQUENCE [LARGE SCALE GENOMIC DNA]</scope>
    <source>
        <strain evidence="1 2">DSM 100162</strain>
    </source>
</reference>
<dbReference type="SUPFAM" id="SSF55874">
    <property type="entry name" value="ATPase domain of HSP90 chaperone/DNA topoisomerase II/histidine kinase"/>
    <property type="match status" value="2"/>
</dbReference>
<evidence type="ECO:0000313" key="2">
    <source>
        <dbReference type="Proteomes" id="UP000244225"/>
    </source>
</evidence>
<keyword evidence="1" id="KW-0418">Kinase</keyword>
<protein>
    <submittedName>
        <fullName evidence="1">Histidine kinase/DNA gyrase B/HSP90-like ATPase</fullName>
    </submittedName>
</protein>
<sequence>MSNNDTNFRPKARIILQLGDQLIRSESIAVLELIKNSYDACAKKVTIRMKNIENPDQGQIIIEDDGYGMDHSLIKNVWLTPGTTHKKVQIEKEEFIGECNRVPLGEKGIGRFGAHKLGQRIEMISKKADSQEAHLIINWEDFDNDDMLDKVPISLTERNPEVFTDGKTGTKIIISGLRSKWTRGAVRSMYRAINSLNSPFESTESFKVVFKTDRPNWLGGLLSFKDIKDSALFIAEATLKDNEIKTLNYEFVPWATMKELQGREYTASGVSMVQKEYDEEAKKKIMKDIDLSDHKIGEIKLKLLIFDLDSNVLSLGVQDKQGLKSYLKDNGGVRVYRDGVRVYDYGEPGNDWLSLDLERVNLPAARLSNNIVIGAVSLDRLASKDLIEKTNREGFIENDAFRTFYAAIRFTISQVVAQRNIDKDKIRSHYSKGGGKQVPVADNLEILRQKVEDNLTPGEVKTDILRKISEIEDDYKTISEVYIRSASAGLSLSIVVHEIEKIVQEMLYVVEESKKADAESERIKNLTWHMGKLIDGYSGLIRRRSRKESDLKQVVRQALWNISYRIKAHKVEVIDAWKEEKKFETRVRCSDGLVVGTIINIIDNSIWWLDYGKVQKKKLWIDVTDELPGFVTIILADNGPGFTLPTEDVIKPFISNKDGGIGIGLHIAYEIMNSQHGELLFPSPDQFTIPEEFRAGAIVALAFKLNEK</sequence>
<dbReference type="Pfam" id="PF13589">
    <property type="entry name" value="HATPase_c_3"/>
    <property type="match status" value="1"/>
</dbReference>
<dbReference type="Gene3D" id="3.30.565.10">
    <property type="entry name" value="Histidine kinase-like ATPase, C-terminal domain"/>
    <property type="match status" value="2"/>
</dbReference>